<protein>
    <recommendedName>
        <fullName evidence="3">Endolytic peptidoglycan transglycosylase RlpA</fullName>
        <ecNumber evidence="3">4.2.2.-</ecNumber>
    </recommendedName>
</protein>
<evidence type="ECO:0000313" key="8">
    <source>
        <dbReference type="Proteomes" id="UP001597176"/>
    </source>
</evidence>
<dbReference type="RefSeq" id="WP_238205280.1">
    <property type="nucleotide sequence ID" value="NZ_JBHTND010000020.1"/>
</dbReference>
<dbReference type="InterPro" id="IPR009009">
    <property type="entry name" value="RlpA-like_DPBB"/>
</dbReference>
<dbReference type="NCBIfam" id="TIGR00413">
    <property type="entry name" value="rlpA"/>
    <property type="match status" value="1"/>
</dbReference>
<feature type="region of interest" description="Disordered" evidence="5">
    <location>
        <begin position="1"/>
        <end position="43"/>
    </location>
</feature>
<evidence type="ECO:0000256" key="3">
    <source>
        <dbReference type="HAMAP-Rule" id="MF_02071"/>
    </source>
</evidence>
<evidence type="ECO:0000256" key="1">
    <source>
        <dbReference type="ARBA" id="ARBA00023239"/>
    </source>
</evidence>
<dbReference type="EC" id="4.2.2.-" evidence="3"/>
<dbReference type="PANTHER" id="PTHR34183">
    <property type="entry name" value="ENDOLYTIC PEPTIDOGLYCAN TRANSGLYCOSYLASE RLPA"/>
    <property type="match status" value="1"/>
</dbReference>
<sequence length="101" mass="10583">MSLAALSAPAAAQSGAASWYGSGRKTANGERFNPNGMTAAHRSLPFGTRVRVENKRNGRSVVVRINDRGPFVRGRIIDLAKGPARALGMGGTTYVALSVVN</sequence>
<dbReference type="InterPro" id="IPR012997">
    <property type="entry name" value="RplA"/>
</dbReference>
<evidence type="ECO:0000256" key="4">
    <source>
        <dbReference type="RuleBase" id="RU003495"/>
    </source>
</evidence>
<gene>
    <name evidence="3" type="primary">rlpA</name>
    <name evidence="7" type="ORF">ACFQ4G_15040</name>
</gene>
<dbReference type="HAMAP" id="MF_02071">
    <property type="entry name" value="RlpA"/>
    <property type="match status" value="1"/>
</dbReference>
<dbReference type="EMBL" id="JBHTND010000020">
    <property type="protein sequence ID" value="MFD1302888.1"/>
    <property type="molecule type" value="Genomic_DNA"/>
</dbReference>
<evidence type="ECO:0000256" key="2">
    <source>
        <dbReference type="ARBA" id="ARBA00023316"/>
    </source>
</evidence>
<organism evidence="7 8">
    <name type="scientific">Methylobacterium marchantiae</name>
    <dbReference type="NCBI Taxonomy" id="600331"/>
    <lineage>
        <taxon>Bacteria</taxon>
        <taxon>Pseudomonadati</taxon>
        <taxon>Pseudomonadota</taxon>
        <taxon>Alphaproteobacteria</taxon>
        <taxon>Hyphomicrobiales</taxon>
        <taxon>Methylobacteriaceae</taxon>
        <taxon>Methylobacterium</taxon>
    </lineage>
</organism>
<dbReference type="Pfam" id="PF03330">
    <property type="entry name" value="DPBB_1"/>
    <property type="match status" value="1"/>
</dbReference>
<dbReference type="Proteomes" id="UP001597176">
    <property type="component" value="Unassembled WGS sequence"/>
</dbReference>
<feature type="compositionally biased region" description="Low complexity" evidence="5">
    <location>
        <begin position="1"/>
        <end position="18"/>
    </location>
</feature>
<keyword evidence="2 3" id="KW-0961">Cell wall biogenesis/degradation</keyword>
<reference evidence="8" key="1">
    <citation type="journal article" date="2019" name="Int. J. Syst. Evol. Microbiol.">
        <title>The Global Catalogue of Microorganisms (GCM) 10K type strain sequencing project: providing services to taxonomists for standard genome sequencing and annotation.</title>
        <authorList>
            <consortium name="The Broad Institute Genomics Platform"/>
            <consortium name="The Broad Institute Genome Sequencing Center for Infectious Disease"/>
            <person name="Wu L."/>
            <person name="Ma J."/>
        </authorList>
    </citation>
    <scope>NUCLEOTIDE SEQUENCE [LARGE SCALE GENOMIC DNA]</scope>
    <source>
        <strain evidence="8">CCUG 56108</strain>
    </source>
</reference>
<keyword evidence="8" id="KW-1185">Reference proteome</keyword>
<evidence type="ECO:0000256" key="5">
    <source>
        <dbReference type="SAM" id="MobiDB-lite"/>
    </source>
</evidence>
<dbReference type="InterPro" id="IPR036908">
    <property type="entry name" value="RlpA-like_sf"/>
</dbReference>
<dbReference type="InterPro" id="IPR034718">
    <property type="entry name" value="RlpA"/>
</dbReference>
<dbReference type="CDD" id="cd22268">
    <property type="entry name" value="DPBB_RlpA-like"/>
    <property type="match status" value="1"/>
</dbReference>
<dbReference type="Gene3D" id="2.40.40.10">
    <property type="entry name" value="RlpA-like domain"/>
    <property type="match status" value="1"/>
</dbReference>
<name>A0ABW3X009_9HYPH</name>
<dbReference type="SUPFAM" id="SSF50685">
    <property type="entry name" value="Barwin-like endoglucanases"/>
    <property type="match status" value="1"/>
</dbReference>
<accession>A0ABW3X009</accession>
<evidence type="ECO:0000313" key="7">
    <source>
        <dbReference type="EMBL" id="MFD1302888.1"/>
    </source>
</evidence>
<dbReference type="PANTHER" id="PTHR34183:SF8">
    <property type="entry name" value="ENDOLYTIC PEPTIDOGLYCAN TRANSGLYCOSYLASE RLPA-RELATED"/>
    <property type="match status" value="1"/>
</dbReference>
<feature type="domain" description="RlpA-like protein double-psi beta-barrel" evidence="6">
    <location>
        <begin position="13"/>
        <end position="91"/>
    </location>
</feature>
<comment type="function">
    <text evidence="3">Lytic transglycosylase with a strong preference for naked glycan strands that lack stem peptides.</text>
</comment>
<comment type="caution">
    <text evidence="7">The sequence shown here is derived from an EMBL/GenBank/DDBJ whole genome shotgun (WGS) entry which is preliminary data.</text>
</comment>
<proteinExistence type="inferred from homology"/>
<comment type="similarity">
    <text evidence="3 4">Belongs to the RlpA family.</text>
</comment>
<evidence type="ECO:0000259" key="6">
    <source>
        <dbReference type="Pfam" id="PF03330"/>
    </source>
</evidence>
<keyword evidence="1 3" id="KW-0456">Lyase</keyword>